<gene>
    <name evidence="5" type="ordered locus">Fisuc_0132</name>
</gene>
<proteinExistence type="predicted"/>
<protein>
    <submittedName>
        <fullName evidence="5">Ankyrin</fullName>
    </submittedName>
</protein>
<evidence type="ECO:0000256" key="1">
    <source>
        <dbReference type="ARBA" id="ARBA00022737"/>
    </source>
</evidence>
<sequence>MNKRPLHIIMRQLVNTYGNDIVCDHRLRGLLADELGESFYEYRSSIVLAEQLGVGSSMLGFASNRSDLNLCIRKQKQFFAENSRLDRVMSDYVIDSYAYALGLVKNVVVPTLEGTLVGLTQQITTLQRERDSTQQRARETAMYSQVALVKARRVRLWGLLFTLIGAALLISVAYFVLYDNGYIPKDPKRKMEKLFSACAVGDAKYVADLLNNGVFVNSKDSVGDAPLHYAVRIGSAELIDTLLHHGADERLTDNMGRTPLELALESGCSYYAKPFVQARPHEWIQENYEHLKNYAKTQQSLLVLQDAYTKVEQIQNAIKAGNIAALDAKLAYRNGADLHYTDEKGNTLLHYAAVNGNVPVLKHLIALGLDVNTPDNAGVLAEKLTKNAVNKKFLNHYRLKNQLIFDAVKKGNIDLLKEVVGYGASVNDKDENGVPLIHYAVARNLTMFTELQKLGADIHARNRLGETALFVAVKKNDLAIAQKLMSFGLSVYDKNSSAQTPMTFVHNKTSKYLFDYTYRDSLFVAAVKHRNLDLAKSYLQLGANINYVSKYTGCAAIHYAVENNDVSSLKFLKSKGANMMLPYKSMAPVEKALMGQKKESLQFLLANDVGSANRVFANGKTLMHRALSMQNGAMWMNVLLSQGAKVDAMDNAGETPLAYAIQRNRTDLVAFLIKKNANVNRVDAYGNRPLHIAARYANGRIVKMLVDAGADPSVENNEGDKPVNVAENVGNESAQDELDNYSFFGKARKSLKSVKNAGAKLWDKVKDLAS</sequence>
<keyword evidence="4" id="KW-0812">Transmembrane</keyword>
<dbReference type="Pfam" id="PF12796">
    <property type="entry name" value="Ank_2"/>
    <property type="match status" value="3"/>
</dbReference>
<feature type="transmembrane region" description="Helical" evidence="4">
    <location>
        <begin position="156"/>
        <end position="177"/>
    </location>
</feature>
<feature type="repeat" description="ANK" evidence="3">
    <location>
        <begin position="618"/>
        <end position="651"/>
    </location>
</feature>
<keyword evidence="6" id="KW-1185">Reference proteome</keyword>
<dbReference type="EMBL" id="CP001792">
    <property type="protein sequence ID" value="ACX73746.1"/>
    <property type="molecule type" value="Genomic_DNA"/>
</dbReference>
<keyword evidence="4" id="KW-0472">Membrane</keyword>
<accession>A0ABM5LER4</accession>
<dbReference type="InterPro" id="IPR036770">
    <property type="entry name" value="Ankyrin_rpt-contain_sf"/>
</dbReference>
<evidence type="ECO:0000256" key="4">
    <source>
        <dbReference type="SAM" id="Phobius"/>
    </source>
</evidence>
<dbReference type="PROSITE" id="PS50297">
    <property type="entry name" value="ANK_REP_REGION"/>
    <property type="match status" value="4"/>
</dbReference>
<organism evidence="5 6">
    <name type="scientific">Fibrobacter succinogenes (strain ATCC 19169 / S85)</name>
    <dbReference type="NCBI Taxonomy" id="59374"/>
    <lineage>
        <taxon>Bacteria</taxon>
        <taxon>Pseudomonadati</taxon>
        <taxon>Fibrobacterota</taxon>
        <taxon>Fibrobacteria</taxon>
        <taxon>Fibrobacterales</taxon>
        <taxon>Fibrobacteraceae</taxon>
        <taxon>Fibrobacter</taxon>
    </lineage>
</organism>
<dbReference type="PANTHER" id="PTHR24171">
    <property type="entry name" value="ANKYRIN REPEAT DOMAIN-CONTAINING PROTEIN 39-RELATED"/>
    <property type="match status" value="1"/>
</dbReference>
<reference evidence="5" key="1">
    <citation type="submission" date="2009-10" db="EMBL/GenBank/DDBJ databases">
        <title>Complete sequence of Fibrobacter succinogenes subsp. succinogenes S85.</title>
        <authorList>
            <consortium name="US DOE Joint Genome Institute"/>
            <person name="Lucas S."/>
            <person name="Copeland A."/>
            <person name="Lapidus A."/>
            <person name="Glavina del Rio T."/>
            <person name="Tice H."/>
            <person name="Bruce D."/>
            <person name="Goodwin L."/>
            <person name="Pitluck S."/>
            <person name="Chertkov O."/>
            <person name="Detter J.C."/>
            <person name="Han C."/>
            <person name="Tapia R."/>
            <person name="Larimer F."/>
            <person name="Land M."/>
            <person name="Hauser L."/>
            <person name="Kyrpides N."/>
            <person name="Mikhailova N."/>
            <person name="Weimer P.J."/>
            <person name="Stevenson D.M."/>
            <person name="Boyum J."/>
            <person name="Brumm P.I."/>
            <person name="Mead D."/>
        </authorList>
    </citation>
    <scope>NUCLEOTIDE SEQUENCE [LARGE SCALE GENOMIC DNA]</scope>
    <source>
        <strain evidence="5">S85</strain>
    </source>
</reference>
<dbReference type="SMART" id="SM00248">
    <property type="entry name" value="ANK"/>
    <property type="match status" value="11"/>
</dbReference>
<dbReference type="PROSITE" id="PS50088">
    <property type="entry name" value="ANK_REPEAT"/>
    <property type="match status" value="6"/>
</dbReference>
<dbReference type="Pfam" id="PF13637">
    <property type="entry name" value="Ank_4"/>
    <property type="match status" value="2"/>
</dbReference>
<evidence type="ECO:0000256" key="2">
    <source>
        <dbReference type="ARBA" id="ARBA00023043"/>
    </source>
</evidence>
<keyword evidence="2 3" id="KW-0040">ANK repeat</keyword>
<dbReference type="Proteomes" id="UP000001497">
    <property type="component" value="Chromosome"/>
</dbReference>
<keyword evidence="1" id="KW-0677">Repeat</keyword>
<evidence type="ECO:0000256" key="3">
    <source>
        <dbReference type="PROSITE-ProRule" id="PRU00023"/>
    </source>
</evidence>
<name>A0ABM5LER4_FIBSS</name>
<evidence type="ECO:0000313" key="5">
    <source>
        <dbReference type="EMBL" id="ACX73746.1"/>
    </source>
</evidence>
<dbReference type="SUPFAM" id="SSF48403">
    <property type="entry name" value="Ankyrin repeat"/>
    <property type="match status" value="2"/>
</dbReference>
<feature type="repeat" description="ANK" evidence="3">
    <location>
        <begin position="685"/>
        <end position="717"/>
    </location>
</feature>
<dbReference type="PRINTS" id="PR01415">
    <property type="entry name" value="ANKYRIN"/>
</dbReference>
<dbReference type="Gene3D" id="1.25.40.20">
    <property type="entry name" value="Ankyrin repeat-containing domain"/>
    <property type="match status" value="4"/>
</dbReference>
<dbReference type="RefSeq" id="WP_012819976.1">
    <property type="nucleotide sequence ID" value="NC_017448.1"/>
</dbReference>
<keyword evidence="4" id="KW-1133">Transmembrane helix</keyword>
<dbReference type="InterPro" id="IPR002110">
    <property type="entry name" value="Ankyrin_rpt"/>
</dbReference>
<evidence type="ECO:0000313" key="6">
    <source>
        <dbReference type="Proteomes" id="UP000001497"/>
    </source>
</evidence>
<feature type="repeat" description="ANK" evidence="3">
    <location>
        <begin position="344"/>
        <end position="376"/>
    </location>
</feature>
<feature type="repeat" description="ANK" evidence="3">
    <location>
        <begin position="652"/>
        <end position="684"/>
    </location>
</feature>
<feature type="repeat" description="ANK" evidence="3">
    <location>
        <begin position="222"/>
        <end position="254"/>
    </location>
</feature>
<feature type="repeat" description="ANK" evidence="3">
    <location>
        <begin position="552"/>
        <end position="584"/>
    </location>
</feature>